<evidence type="ECO:0000313" key="1">
    <source>
        <dbReference type="EnsemblProtists" id="HpaP805718"/>
    </source>
</evidence>
<sequence length="61" mass="6352">MTTIHTGPASGGTSVAMVDNAHGHLVLKRSHASSGPHVVAFSCITDVNENQLQRVEDGAEL</sequence>
<proteinExistence type="predicted"/>
<dbReference type="VEuPathDB" id="FungiDB:HpaG805718"/>
<organism evidence="1 2">
    <name type="scientific">Hyaloperonospora arabidopsidis (strain Emoy2)</name>
    <name type="common">Downy mildew agent</name>
    <name type="synonym">Peronospora arabidopsidis</name>
    <dbReference type="NCBI Taxonomy" id="559515"/>
    <lineage>
        <taxon>Eukaryota</taxon>
        <taxon>Sar</taxon>
        <taxon>Stramenopiles</taxon>
        <taxon>Oomycota</taxon>
        <taxon>Peronosporomycetes</taxon>
        <taxon>Peronosporales</taxon>
        <taxon>Peronosporaceae</taxon>
        <taxon>Hyaloperonospora</taxon>
    </lineage>
</organism>
<reference evidence="1" key="2">
    <citation type="submission" date="2015-06" db="UniProtKB">
        <authorList>
            <consortium name="EnsemblProtists"/>
        </authorList>
    </citation>
    <scope>IDENTIFICATION</scope>
    <source>
        <strain evidence="1">Emoy2</strain>
    </source>
</reference>
<dbReference type="EnsemblProtists" id="HpaT805718">
    <property type="protein sequence ID" value="HpaP805718"/>
    <property type="gene ID" value="HpaG805718"/>
</dbReference>
<name>M4BH42_HYAAE</name>
<dbReference type="EMBL" id="JH598254">
    <property type="status" value="NOT_ANNOTATED_CDS"/>
    <property type="molecule type" value="Genomic_DNA"/>
</dbReference>
<reference evidence="2" key="1">
    <citation type="journal article" date="2010" name="Science">
        <title>Signatures of adaptation to obligate biotrophy in the Hyaloperonospora arabidopsidis genome.</title>
        <authorList>
            <person name="Baxter L."/>
            <person name="Tripathy S."/>
            <person name="Ishaque N."/>
            <person name="Boot N."/>
            <person name="Cabral A."/>
            <person name="Kemen E."/>
            <person name="Thines M."/>
            <person name="Ah-Fong A."/>
            <person name="Anderson R."/>
            <person name="Badejoko W."/>
            <person name="Bittner-Eddy P."/>
            <person name="Boore J.L."/>
            <person name="Chibucos M.C."/>
            <person name="Coates M."/>
            <person name="Dehal P."/>
            <person name="Delehaunty K."/>
            <person name="Dong S."/>
            <person name="Downton P."/>
            <person name="Dumas B."/>
            <person name="Fabro G."/>
            <person name="Fronick C."/>
            <person name="Fuerstenberg S.I."/>
            <person name="Fulton L."/>
            <person name="Gaulin E."/>
            <person name="Govers F."/>
            <person name="Hughes L."/>
            <person name="Humphray S."/>
            <person name="Jiang R.H."/>
            <person name="Judelson H."/>
            <person name="Kamoun S."/>
            <person name="Kyung K."/>
            <person name="Meijer H."/>
            <person name="Minx P."/>
            <person name="Morris P."/>
            <person name="Nelson J."/>
            <person name="Phuntumart V."/>
            <person name="Qutob D."/>
            <person name="Rehmany A."/>
            <person name="Rougon-Cardoso A."/>
            <person name="Ryden P."/>
            <person name="Torto-Alalibo T."/>
            <person name="Studholme D."/>
            <person name="Wang Y."/>
            <person name="Win J."/>
            <person name="Wood J."/>
            <person name="Clifton S.W."/>
            <person name="Rogers J."/>
            <person name="Van den Ackerveken G."/>
            <person name="Jones J.D."/>
            <person name="McDowell J.M."/>
            <person name="Beynon J."/>
            <person name="Tyler B.M."/>
        </authorList>
    </citation>
    <scope>NUCLEOTIDE SEQUENCE [LARGE SCALE GENOMIC DNA]</scope>
    <source>
        <strain evidence="2">Emoy2</strain>
    </source>
</reference>
<dbReference type="AlphaFoldDB" id="M4BH42"/>
<evidence type="ECO:0000313" key="2">
    <source>
        <dbReference type="Proteomes" id="UP000011713"/>
    </source>
</evidence>
<keyword evidence="2" id="KW-1185">Reference proteome</keyword>
<protein>
    <submittedName>
        <fullName evidence="1">Uncharacterized protein</fullName>
    </submittedName>
</protein>
<dbReference type="Proteomes" id="UP000011713">
    <property type="component" value="Unassembled WGS sequence"/>
</dbReference>
<dbReference type="HOGENOM" id="CLU_2927518_0_0_1"/>
<accession>M4BH42</accession>
<dbReference type="InParanoid" id="M4BH42"/>